<dbReference type="Proteomes" id="UP000295814">
    <property type="component" value="Unassembled WGS sequence"/>
</dbReference>
<keyword evidence="2" id="KW-1185">Reference proteome</keyword>
<evidence type="ECO:0000313" key="1">
    <source>
        <dbReference type="EMBL" id="TWO30335.1"/>
    </source>
</evidence>
<reference evidence="1 2" key="2">
    <citation type="submission" date="2019-07" db="EMBL/GenBank/DDBJ databases">
        <title>Seonamhaeicola sp. W255 draft genome.</title>
        <authorList>
            <person name="Zhang X.-Y."/>
            <person name="Zhang R."/>
            <person name="Zhong Y.-L."/>
            <person name="Du Z.-J."/>
        </authorList>
    </citation>
    <scope>NUCLEOTIDE SEQUENCE [LARGE SCALE GENOMIC DNA]</scope>
    <source>
        <strain evidence="1 2">W255</strain>
    </source>
</reference>
<dbReference type="EMBL" id="SMZJ02000024">
    <property type="protein sequence ID" value="TWO30335.1"/>
    <property type="molecule type" value="Genomic_DNA"/>
</dbReference>
<comment type="caution">
    <text evidence="1">The sequence shown here is derived from an EMBL/GenBank/DDBJ whole genome shotgun (WGS) entry which is preliminary data.</text>
</comment>
<proteinExistence type="predicted"/>
<name>A0A562Y8A7_9FLAO</name>
<reference evidence="1 2" key="1">
    <citation type="submission" date="2019-03" db="EMBL/GenBank/DDBJ databases">
        <authorList>
            <person name="Zhong Y.L."/>
        </authorList>
    </citation>
    <scope>NUCLEOTIDE SEQUENCE [LARGE SCALE GENOMIC DNA]</scope>
    <source>
        <strain evidence="1 2">W255</strain>
    </source>
</reference>
<accession>A0A562Y8A7</accession>
<gene>
    <name evidence="1" type="ORF">E1J38_014860</name>
</gene>
<protein>
    <submittedName>
        <fullName evidence="1">Uncharacterized protein</fullName>
    </submittedName>
</protein>
<sequence length="123" mass="14638">MGNLKLSELSKKRVIELFEQYFTENFPEKLKFNPTLIEYNDDNVKFGMWKHHGVLNMGSENLIKIYENMESRFEQNKTVLKKWDELIFELDKYLSLAKKTGGTLSHKVGSMRDKQIELRNNFE</sequence>
<dbReference type="RefSeq" id="WP_133357618.1">
    <property type="nucleotide sequence ID" value="NZ_SMZJ02000024.1"/>
</dbReference>
<dbReference type="OrthoDB" id="10015235at2"/>
<dbReference type="AlphaFoldDB" id="A0A562Y8A7"/>
<evidence type="ECO:0000313" key="2">
    <source>
        <dbReference type="Proteomes" id="UP000295814"/>
    </source>
</evidence>
<organism evidence="1 2">
    <name type="scientific">Seonamhaeicola sediminis</name>
    <dbReference type="NCBI Taxonomy" id="2528206"/>
    <lineage>
        <taxon>Bacteria</taxon>
        <taxon>Pseudomonadati</taxon>
        <taxon>Bacteroidota</taxon>
        <taxon>Flavobacteriia</taxon>
        <taxon>Flavobacteriales</taxon>
        <taxon>Flavobacteriaceae</taxon>
    </lineage>
</organism>